<comment type="caution">
    <text evidence="3">The sequence shown here is derived from an EMBL/GenBank/DDBJ whole genome shotgun (WGS) entry which is preliminary data.</text>
</comment>
<name>A0AAD1XZR9_EUPCR</name>
<accession>A0AAD1XZR9</accession>
<evidence type="ECO:0000256" key="1">
    <source>
        <dbReference type="SAM" id="Coils"/>
    </source>
</evidence>
<keyword evidence="4" id="KW-1185">Reference proteome</keyword>
<evidence type="ECO:0000313" key="3">
    <source>
        <dbReference type="EMBL" id="CAI2381789.1"/>
    </source>
</evidence>
<reference evidence="3" key="1">
    <citation type="submission" date="2023-07" db="EMBL/GenBank/DDBJ databases">
        <authorList>
            <consortium name="AG Swart"/>
            <person name="Singh M."/>
            <person name="Singh A."/>
            <person name="Seah K."/>
            <person name="Emmerich C."/>
        </authorList>
    </citation>
    <scope>NUCLEOTIDE SEQUENCE</scope>
    <source>
        <strain evidence="3">DP1</strain>
    </source>
</reference>
<dbReference type="AlphaFoldDB" id="A0AAD1XZR9"/>
<feature type="coiled-coil region" evidence="1">
    <location>
        <begin position="378"/>
        <end position="432"/>
    </location>
</feature>
<organism evidence="3 4">
    <name type="scientific">Euplotes crassus</name>
    <dbReference type="NCBI Taxonomy" id="5936"/>
    <lineage>
        <taxon>Eukaryota</taxon>
        <taxon>Sar</taxon>
        <taxon>Alveolata</taxon>
        <taxon>Ciliophora</taxon>
        <taxon>Intramacronucleata</taxon>
        <taxon>Spirotrichea</taxon>
        <taxon>Hypotrichia</taxon>
        <taxon>Euplotida</taxon>
        <taxon>Euplotidae</taxon>
        <taxon>Moneuplotes</taxon>
    </lineage>
</organism>
<feature type="region of interest" description="Disordered" evidence="2">
    <location>
        <begin position="1"/>
        <end position="27"/>
    </location>
</feature>
<dbReference type="Proteomes" id="UP001295684">
    <property type="component" value="Unassembled WGS sequence"/>
</dbReference>
<feature type="compositionally biased region" description="Polar residues" evidence="2">
    <location>
        <begin position="1"/>
        <end position="10"/>
    </location>
</feature>
<gene>
    <name evidence="3" type="ORF">ECRASSUSDP1_LOCUS23254</name>
</gene>
<keyword evidence="1" id="KW-0175">Coiled coil</keyword>
<evidence type="ECO:0000256" key="2">
    <source>
        <dbReference type="SAM" id="MobiDB-lite"/>
    </source>
</evidence>
<evidence type="ECO:0000313" key="4">
    <source>
        <dbReference type="Proteomes" id="UP001295684"/>
    </source>
</evidence>
<sequence>MCKGQSSVQQRKFEDETEEEGPKRRHDQLKIRVINKQLPHDGIPVATRNAGYHQEQDLYEIGEIADFSSHVFYEDGDVQTLHANPFNTLCSQKRDPRGLGERSFQPIAPDARDAHFSAIDATQTNDETKENTHCESINQSCDLDESEVGQDGIKSSQVPEFSIPIKSCMSALKEKPQETPSKSFIRTDIVRRTQIEKLLGGPIQSQNCPQALLIRGRNLCLKRRENKTDPYSSSYHFETLEYLKKCSKSHKNATGNCDFARVTPDYTMKSYDISRRITQKSKQNARRNYESVIDDYDASSQHNKPKHLSLNLMAIIAENQRSSVLRRSNKKFRNSKKISIYKPRHKSARRTPVRKRIQPSQIPRNISESFDYTVPKNSEEMIQKCKRLESFIERLDNNKLLYKQQEIMKQKIHNLQAALKSLEKENLDLKNTFNQVCFTKLGIHTSEIGLTL</sequence>
<protein>
    <submittedName>
        <fullName evidence="3">Uncharacterized protein</fullName>
    </submittedName>
</protein>
<dbReference type="EMBL" id="CAMPGE010023914">
    <property type="protein sequence ID" value="CAI2381789.1"/>
    <property type="molecule type" value="Genomic_DNA"/>
</dbReference>
<proteinExistence type="predicted"/>